<organism evidence="2 3">
    <name type="scientific">Jatrophihabitans lederbergiae</name>
    <dbReference type="NCBI Taxonomy" id="3075547"/>
    <lineage>
        <taxon>Bacteria</taxon>
        <taxon>Bacillati</taxon>
        <taxon>Actinomycetota</taxon>
        <taxon>Actinomycetes</taxon>
        <taxon>Jatrophihabitantales</taxon>
        <taxon>Jatrophihabitantaceae</taxon>
        <taxon>Jatrophihabitans</taxon>
    </lineage>
</organism>
<name>A0ABU2J5R3_9ACTN</name>
<dbReference type="RefSeq" id="WP_311421490.1">
    <property type="nucleotide sequence ID" value="NZ_JAVREH010000003.1"/>
</dbReference>
<keyword evidence="1" id="KW-0472">Membrane</keyword>
<proteinExistence type="predicted"/>
<gene>
    <name evidence="2" type="ORF">RM423_02875</name>
</gene>
<evidence type="ECO:0000313" key="3">
    <source>
        <dbReference type="Proteomes" id="UP001183176"/>
    </source>
</evidence>
<dbReference type="EMBL" id="JAVREH010000003">
    <property type="protein sequence ID" value="MDT0260332.1"/>
    <property type="molecule type" value="Genomic_DNA"/>
</dbReference>
<evidence type="ECO:0000256" key="1">
    <source>
        <dbReference type="SAM" id="Phobius"/>
    </source>
</evidence>
<reference evidence="3" key="1">
    <citation type="submission" date="2023-07" db="EMBL/GenBank/DDBJ databases">
        <title>30 novel species of actinomycetes from the DSMZ collection.</title>
        <authorList>
            <person name="Nouioui I."/>
        </authorList>
    </citation>
    <scope>NUCLEOTIDE SEQUENCE [LARGE SCALE GENOMIC DNA]</scope>
    <source>
        <strain evidence="3">DSM 44399</strain>
    </source>
</reference>
<dbReference type="Proteomes" id="UP001183176">
    <property type="component" value="Unassembled WGS sequence"/>
</dbReference>
<comment type="caution">
    <text evidence="2">The sequence shown here is derived from an EMBL/GenBank/DDBJ whole genome shotgun (WGS) entry which is preliminary data.</text>
</comment>
<evidence type="ECO:0000313" key="2">
    <source>
        <dbReference type="EMBL" id="MDT0260332.1"/>
    </source>
</evidence>
<keyword evidence="1" id="KW-1133">Transmembrane helix</keyword>
<keyword evidence="3" id="KW-1185">Reference proteome</keyword>
<sequence>MVAWASLLAFYFAADGHTLSAWAHVWHNRIFFLIVGGLAAALFSAVTSIVATRRRTYGLLPLGLTLLVLRE</sequence>
<protein>
    <submittedName>
        <fullName evidence="2">Uncharacterized protein</fullName>
    </submittedName>
</protein>
<feature type="transmembrane region" description="Helical" evidence="1">
    <location>
        <begin position="30"/>
        <end position="51"/>
    </location>
</feature>
<keyword evidence="1" id="KW-0812">Transmembrane</keyword>
<accession>A0ABU2J5R3</accession>